<dbReference type="SUPFAM" id="SSF82714">
    <property type="entry name" value="Multidrug efflux transporter AcrB TolC docking domain, DN and DC subdomains"/>
    <property type="match status" value="2"/>
</dbReference>
<dbReference type="Gene3D" id="3.30.70.1430">
    <property type="entry name" value="Multidrug efflux transporter AcrB pore domain"/>
    <property type="match status" value="2"/>
</dbReference>
<feature type="transmembrane region" description="Helical" evidence="1">
    <location>
        <begin position="989"/>
        <end position="1009"/>
    </location>
</feature>
<reference evidence="2 3" key="1">
    <citation type="submission" date="2017-08" db="EMBL/GenBank/DDBJ databases">
        <title>Infants hospitalized years apart are colonized by the same room-sourced microbial strains.</title>
        <authorList>
            <person name="Brooks B."/>
            <person name="Olm M.R."/>
            <person name="Firek B.A."/>
            <person name="Baker R."/>
            <person name="Thomas B.C."/>
            <person name="Morowitz M.J."/>
            <person name="Banfield J.F."/>
        </authorList>
    </citation>
    <scope>NUCLEOTIDE SEQUENCE [LARGE SCALE GENOMIC DNA]</scope>
    <source>
        <strain evidence="2">S2_005_003_R2_42</strain>
    </source>
</reference>
<dbReference type="PRINTS" id="PR00702">
    <property type="entry name" value="ACRIFLAVINRP"/>
</dbReference>
<dbReference type="PANTHER" id="PTHR32063">
    <property type="match status" value="1"/>
</dbReference>
<feature type="transmembrane region" description="Helical" evidence="1">
    <location>
        <begin position="441"/>
        <end position="465"/>
    </location>
</feature>
<dbReference type="EMBL" id="QFPO01000027">
    <property type="protein sequence ID" value="PZQ09543.1"/>
    <property type="molecule type" value="Genomic_DNA"/>
</dbReference>
<evidence type="ECO:0000256" key="1">
    <source>
        <dbReference type="SAM" id="Phobius"/>
    </source>
</evidence>
<dbReference type="PANTHER" id="PTHR32063:SF4">
    <property type="entry name" value="SLR6043 PROTEIN"/>
    <property type="match status" value="1"/>
</dbReference>
<dbReference type="Gene3D" id="1.20.1640.10">
    <property type="entry name" value="Multidrug efflux transporter AcrB transmembrane domain"/>
    <property type="match status" value="2"/>
</dbReference>
<dbReference type="Gene3D" id="3.30.70.1320">
    <property type="entry name" value="Multidrug efflux transporter AcrB pore domain like"/>
    <property type="match status" value="1"/>
</dbReference>
<feature type="transmembrane region" description="Helical" evidence="1">
    <location>
        <begin position="389"/>
        <end position="408"/>
    </location>
</feature>
<dbReference type="GO" id="GO:0005886">
    <property type="term" value="C:plasma membrane"/>
    <property type="evidence" value="ECO:0007669"/>
    <property type="project" value="TreeGrafter"/>
</dbReference>
<evidence type="ECO:0000313" key="2">
    <source>
        <dbReference type="EMBL" id="PZQ09543.1"/>
    </source>
</evidence>
<dbReference type="InterPro" id="IPR001036">
    <property type="entry name" value="Acrflvin-R"/>
</dbReference>
<keyword evidence="1" id="KW-0472">Membrane</keyword>
<protein>
    <submittedName>
        <fullName evidence="2">Acriflavine resistance protein B</fullName>
    </submittedName>
</protein>
<gene>
    <name evidence="2" type="ORF">DI564_17605</name>
</gene>
<feature type="transmembrane region" description="Helical" evidence="1">
    <location>
        <begin position="337"/>
        <end position="356"/>
    </location>
</feature>
<feature type="transmembrane region" description="Helical" evidence="1">
    <location>
        <begin position="958"/>
        <end position="977"/>
    </location>
</feature>
<dbReference type="Proteomes" id="UP000249046">
    <property type="component" value="Unassembled WGS sequence"/>
</dbReference>
<dbReference type="Gene3D" id="3.30.2090.10">
    <property type="entry name" value="Multidrug efflux transporter AcrB TolC docking domain, DN and DC subdomains"/>
    <property type="match status" value="2"/>
</dbReference>
<dbReference type="AlphaFoldDB" id="A0A2W5LWV1"/>
<keyword evidence="1" id="KW-0812">Transmembrane</keyword>
<feature type="transmembrane region" description="Helical" evidence="1">
    <location>
        <begin position="363"/>
        <end position="383"/>
    </location>
</feature>
<dbReference type="InterPro" id="IPR027463">
    <property type="entry name" value="AcrB_DN_DC_subdom"/>
</dbReference>
<feature type="transmembrane region" description="Helical" evidence="1">
    <location>
        <begin position="858"/>
        <end position="877"/>
    </location>
</feature>
<dbReference type="Gene3D" id="3.30.70.1440">
    <property type="entry name" value="Multidrug efflux transporter AcrB pore domain"/>
    <property type="match status" value="1"/>
</dbReference>
<organism evidence="2 3">
    <name type="scientific">Rhodanobacter denitrificans</name>
    <dbReference type="NCBI Taxonomy" id="666685"/>
    <lineage>
        <taxon>Bacteria</taxon>
        <taxon>Pseudomonadati</taxon>
        <taxon>Pseudomonadota</taxon>
        <taxon>Gammaproteobacteria</taxon>
        <taxon>Lysobacterales</taxon>
        <taxon>Rhodanobacteraceae</taxon>
        <taxon>Rhodanobacter</taxon>
    </lineage>
</organism>
<accession>A0A2W5LWV1</accession>
<keyword evidence="1" id="KW-1133">Transmembrane helix</keyword>
<name>A0A2W5LWV1_9GAMM</name>
<dbReference type="Pfam" id="PF00873">
    <property type="entry name" value="ACR_tran"/>
    <property type="match status" value="1"/>
</dbReference>
<comment type="caution">
    <text evidence="2">The sequence shown here is derived from an EMBL/GenBank/DDBJ whole genome shotgun (WGS) entry which is preliminary data.</text>
</comment>
<dbReference type="GO" id="GO:0042910">
    <property type="term" value="F:xenobiotic transmembrane transporter activity"/>
    <property type="evidence" value="ECO:0007669"/>
    <property type="project" value="TreeGrafter"/>
</dbReference>
<feature type="transmembrane region" description="Helical" evidence="1">
    <location>
        <begin position="471"/>
        <end position="496"/>
    </location>
</feature>
<sequence>MLAALVRASLAHPRIVAALALLVTLAGAFALARARFDVFPDFAPPFVLVQIEAPGLSAPQVEAQVTRPVESLLAGTENVATIRSSSAQGLAAIRVIFHRGSDPHRQRQAVIERLAEAGGLLPEGVQAPQLSPLSSSMEYLLHFGYTSDTLDPLALRDLVQWSVKPQILAVPGVAHVQLFGGQARERRVEVDPLRLAATGLGLDAVLEAIAAATAPAGAGYVETAVQRLVIQVEPTASDADALAAAVVDVADGVPRRLGDVASVVDGAQPLFGDATIAGKPGILVETSSQFGANTLEATRALEARLDALAPALAAQGVTYHPALLRPASFVEHAIEKMRRSLVIGAALVVALLLVMLRDWRGALISFSAIPLALLAAVWLLSAWGFSLNTMTLGGLVVALGVVVDDAVIDVENILRRRREAAAGADVDALFAAASLEVRRPVFYATAAVAVAFVPILSMSGLQGAFFGPLSIAFLLAVGLSLIVALAVTPALCMLFMRDHAPAPEARFLGRCKALQRGIVARAAARPVLPAVLLIATGVAGVALLPLFGARLLPDFRETYLIAHSSLRPGVAIAETARVGREVSERLLAIDGVRSVAQQIGRAENGQDTDTPNESEFEIRIEPTAKRPLEAIEADIRAVFERYPNQQAEVYSVLAERIGETLTGESAPFSVGVFGSDLDENDRVAAAIAEVLGDLPDAAGVRLVVPPREPQLRVQLDAEALALHGLRAGEVLRTIQAAFHGTVAAEMTLPDRSLPVVVRIAGGDGGPDALRRLPLRGRDGATITLGELASIDLVSARSVLDHEDGLRRQVVVARPEGGDHVGFAARAREAIAAQVALPAGVYLRYGGSAEAQRAAARELIVHSGFAAVVVVLLLALAFGRARHVALTLAALPSTLIGGVAALWLSGGTLNLGAMVGFVALFGMAARNTILLISHYDHLVHAEGAPWTLETALRGATERLTPVLLTALLTALALLPVALQSREAGHEIEGPMAIVLLGGLVSSTLVSLLLIPPLAVRWLRMAPAR</sequence>
<feature type="transmembrane region" description="Helical" evidence="1">
    <location>
        <begin position="526"/>
        <end position="547"/>
    </location>
</feature>
<evidence type="ECO:0000313" key="3">
    <source>
        <dbReference type="Proteomes" id="UP000249046"/>
    </source>
</evidence>
<dbReference type="SUPFAM" id="SSF82693">
    <property type="entry name" value="Multidrug efflux transporter AcrB pore domain, PN1, PN2, PC1 and PC2 subdomains"/>
    <property type="match status" value="2"/>
</dbReference>
<dbReference type="SUPFAM" id="SSF82866">
    <property type="entry name" value="Multidrug efflux transporter AcrB transmembrane domain"/>
    <property type="match status" value="2"/>
</dbReference>
<proteinExistence type="predicted"/>